<feature type="transmembrane region" description="Helical" evidence="8">
    <location>
        <begin position="175"/>
        <end position="197"/>
    </location>
</feature>
<dbReference type="InterPro" id="IPR000515">
    <property type="entry name" value="MetI-like"/>
</dbReference>
<evidence type="ECO:0000256" key="2">
    <source>
        <dbReference type="ARBA" id="ARBA00022448"/>
    </source>
</evidence>
<keyword evidence="3" id="KW-1003">Cell membrane</keyword>
<feature type="transmembrane region" description="Helical" evidence="8">
    <location>
        <begin position="227"/>
        <end position="250"/>
    </location>
</feature>
<protein>
    <submittedName>
        <fullName evidence="10">ABC transporter permease subunit</fullName>
    </submittedName>
</protein>
<accession>A0A849A8F5</accession>
<dbReference type="InterPro" id="IPR035906">
    <property type="entry name" value="MetI-like_sf"/>
</dbReference>
<dbReference type="Pfam" id="PF00528">
    <property type="entry name" value="BPD_transp_1"/>
    <property type="match status" value="1"/>
</dbReference>
<proteinExistence type="inferred from homology"/>
<keyword evidence="4" id="KW-0997">Cell inner membrane</keyword>
<dbReference type="PANTHER" id="PTHR43357:SF4">
    <property type="entry name" value="INNER MEMBRANE ABC TRANSPORTER PERMEASE PROTEIN YDCV"/>
    <property type="match status" value="1"/>
</dbReference>
<keyword evidence="7 8" id="KW-0472">Membrane</keyword>
<dbReference type="Gene3D" id="1.10.3720.10">
    <property type="entry name" value="MetI-like"/>
    <property type="match status" value="1"/>
</dbReference>
<evidence type="ECO:0000313" key="10">
    <source>
        <dbReference type="EMBL" id="NNG35361.1"/>
    </source>
</evidence>
<dbReference type="PANTHER" id="PTHR43357">
    <property type="entry name" value="INNER MEMBRANE ABC TRANSPORTER PERMEASE PROTEIN YDCV"/>
    <property type="match status" value="1"/>
</dbReference>
<evidence type="ECO:0000256" key="1">
    <source>
        <dbReference type="ARBA" id="ARBA00004429"/>
    </source>
</evidence>
<organism evidence="10 11">
    <name type="scientific">Nakamurella aerolata</name>
    <dbReference type="NCBI Taxonomy" id="1656892"/>
    <lineage>
        <taxon>Bacteria</taxon>
        <taxon>Bacillati</taxon>
        <taxon>Actinomycetota</taxon>
        <taxon>Actinomycetes</taxon>
        <taxon>Nakamurellales</taxon>
        <taxon>Nakamurellaceae</taxon>
        <taxon>Nakamurella</taxon>
    </lineage>
</organism>
<dbReference type="EMBL" id="JABEND010000003">
    <property type="protein sequence ID" value="NNG35361.1"/>
    <property type="molecule type" value="Genomic_DNA"/>
</dbReference>
<keyword evidence="6 8" id="KW-1133">Transmembrane helix</keyword>
<comment type="similarity">
    <text evidence="8">Belongs to the binding-protein-dependent transport system permease family.</text>
</comment>
<name>A0A849A8F5_9ACTN</name>
<evidence type="ECO:0000256" key="7">
    <source>
        <dbReference type="ARBA" id="ARBA00023136"/>
    </source>
</evidence>
<dbReference type="CDD" id="cd06261">
    <property type="entry name" value="TM_PBP2"/>
    <property type="match status" value="1"/>
</dbReference>
<dbReference type="GO" id="GO:0005886">
    <property type="term" value="C:plasma membrane"/>
    <property type="evidence" value="ECO:0007669"/>
    <property type="project" value="UniProtKB-SubCell"/>
</dbReference>
<keyword evidence="5 8" id="KW-0812">Transmembrane</keyword>
<evidence type="ECO:0000256" key="6">
    <source>
        <dbReference type="ARBA" id="ARBA00022989"/>
    </source>
</evidence>
<gene>
    <name evidence="10" type="ORF">HKD39_06465</name>
</gene>
<keyword evidence="2 8" id="KW-0813">Transport</keyword>
<dbReference type="AlphaFoldDB" id="A0A849A8F5"/>
<feature type="transmembrane region" description="Helical" evidence="8">
    <location>
        <begin position="130"/>
        <end position="154"/>
    </location>
</feature>
<dbReference type="Proteomes" id="UP000562984">
    <property type="component" value="Unassembled WGS sequence"/>
</dbReference>
<keyword evidence="11" id="KW-1185">Reference proteome</keyword>
<evidence type="ECO:0000259" key="9">
    <source>
        <dbReference type="PROSITE" id="PS50928"/>
    </source>
</evidence>
<comment type="subcellular location">
    <subcellularLocation>
        <location evidence="1">Cell inner membrane</location>
        <topology evidence="1">Multi-pass membrane protein</topology>
    </subcellularLocation>
    <subcellularLocation>
        <location evidence="8">Cell membrane</location>
        <topology evidence="8">Multi-pass membrane protein</topology>
    </subcellularLocation>
</comment>
<feature type="transmembrane region" description="Helical" evidence="8">
    <location>
        <begin position="66"/>
        <end position="87"/>
    </location>
</feature>
<evidence type="ECO:0000256" key="4">
    <source>
        <dbReference type="ARBA" id="ARBA00022519"/>
    </source>
</evidence>
<evidence type="ECO:0000256" key="8">
    <source>
        <dbReference type="RuleBase" id="RU363032"/>
    </source>
</evidence>
<feature type="transmembrane region" description="Helical" evidence="8">
    <location>
        <begin position="99"/>
        <end position="124"/>
    </location>
</feature>
<dbReference type="GO" id="GO:0055085">
    <property type="term" value="P:transmembrane transport"/>
    <property type="evidence" value="ECO:0007669"/>
    <property type="project" value="InterPro"/>
</dbReference>
<feature type="domain" description="ABC transmembrane type-1" evidence="9">
    <location>
        <begin position="62"/>
        <end position="250"/>
    </location>
</feature>
<comment type="caution">
    <text evidence="10">The sequence shown here is derived from an EMBL/GenBank/DDBJ whole genome shotgun (WGS) entry which is preliminary data.</text>
</comment>
<sequence>MLWKVLGALASAVLVLFIVGPLIWLALAAFSDQWTAPRLLPQSWTLDWWKTVLDQPELVESFWRSLQFALIATAVSAAICLPAAYALGRTKFPGRRVVLIGLFATNAFPKMGLYTSIATLFYAMNLMNTGTAIVIVQLLGTIVTMVWIPAAAFASVPPSLLEAARDAGAGPLRTFFSITLRQAIPGIAVALILAFLACFDEAQGTYLVKPGSYSTMPTMMYTLVENYPAQAAAVFAIALTIPSVLLLLAVRKYILGGHLAEGFQIK</sequence>
<evidence type="ECO:0000256" key="5">
    <source>
        <dbReference type="ARBA" id="ARBA00022692"/>
    </source>
</evidence>
<evidence type="ECO:0000313" key="11">
    <source>
        <dbReference type="Proteomes" id="UP000562984"/>
    </source>
</evidence>
<reference evidence="10 11" key="1">
    <citation type="submission" date="2020-05" db="EMBL/GenBank/DDBJ databases">
        <title>Nakamurella sp. DB0629 isolated from air conditioner.</title>
        <authorList>
            <person name="Kim D.H."/>
            <person name="Kim D.-U."/>
        </authorList>
    </citation>
    <scope>NUCLEOTIDE SEQUENCE [LARGE SCALE GENOMIC DNA]</scope>
    <source>
        <strain evidence="10 11">DB0629</strain>
    </source>
</reference>
<dbReference type="PROSITE" id="PS50928">
    <property type="entry name" value="ABC_TM1"/>
    <property type="match status" value="1"/>
</dbReference>
<dbReference type="SUPFAM" id="SSF161098">
    <property type="entry name" value="MetI-like"/>
    <property type="match status" value="1"/>
</dbReference>
<evidence type="ECO:0000256" key="3">
    <source>
        <dbReference type="ARBA" id="ARBA00022475"/>
    </source>
</evidence>